<dbReference type="AlphaFoldDB" id="A0AA36D6A2"/>
<evidence type="ECO:0000313" key="2">
    <source>
        <dbReference type="EMBL" id="CAJ0580599.1"/>
    </source>
</evidence>
<evidence type="ECO:0000259" key="1">
    <source>
        <dbReference type="PROSITE" id="PS50181"/>
    </source>
</evidence>
<dbReference type="Proteomes" id="UP001177023">
    <property type="component" value="Unassembled WGS sequence"/>
</dbReference>
<dbReference type="CDD" id="cd09917">
    <property type="entry name" value="F-box_SF"/>
    <property type="match status" value="1"/>
</dbReference>
<protein>
    <recommendedName>
        <fullName evidence="1">F-box domain-containing protein</fullName>
    </recommendedName>
</protein>
<proteinExistence type="predicted"/>
<reference evidence="2" key="1">
    <citation type="submission" date="2023-06" db="EMBL/GenBank/DDBJ databases">
        <authorList>
            <person name="Delattre M."/>
        </authorList>
    </citation>
    <scope>NUCLEOTIDE SEQUENCE</scope>
    <source>
        <strain evidence="2">AF72</strain>
    </source>
</reference>
<dbReference type="SUPFAM" id="SSF81383">
    <property type="entry name" value="F-box domain"/>
    <property type="match status" value="1"/>
</dbReference>
<dbReference type="PROSITE" id="PS50181">
    <property type="entry name" value="FBOX"/>
    <property type="match status" value="1"/>
</dbReference>
<gene>
    <name evidence="2" type="ORF">MSPICULIGERA_LOCUS18793</name>
</gene>
<keyword evidence="3" id="KW-1185">Reference proteome</keyword>
<feature type="domain" description="F-box" evidence="1">
    <location>
        <begin position="6"/>
        <end position="52"/>
    </location>
</feature>
<accession>A0AA36D6A2</accession>
<evidence type="ECO:0000313" key="3">
    <source>
        <dbReference type="Proteomes" id="UP001177023"/>
    </source>
</evidence>
<name>A0AA36D6A2_9BILA</name>
<dbReference type="InterPro" id="IPR001810">
    <property type="entry name" value="F-box_dom"/>
</dbReference>
<sequence>MVSLRAPMLLQLPDEVLEYIGAYLTHEDKLQLSRSCQKLHGAVRRWKKWAIYMIIERRPALITVRYNTGAQGNIWTTKNYKIRTLEEYDRRPRDFRCLSFARDLREFLTNAELSSAKGLAFNDIADWRGINCKIDELVDPVAEWPQLFIMAKALRTKNIFFNETRLIPLQFLRDVQECQLEQVTTTIKQNELGSALQFPFKRLYLNLEGPFSDNYGSNELWDIIWSWYNGARDFEVIMILFIDATRNFLEEIMNTIWVQSEDRQLTFQSGFSEQTRFVERLVLKRRDTGEGLALIRNINEITLINCDYDFRRNREPDTYEKLQNYVREMEFTRISEMRESGWVTLAPDLVGSGYDAVTRCPIYGPKPNPVPRLEKLVYDYAQLTRDVPMNERRIDMYWGDGEFSDPWASMGYYGSWDDKAIKDLDMRFEAAVLALKKRGINI</sequence>
<dbReference type="InterPro" id="IPR036047">
    <property type="entry name" value="F-box-like_dom_sf"/>
</dbReference>
<organism evidence="2 3">
    <name type="scientific">Mesorhabditis spiculigera</name>
    <dbReference type="NCBI Taxonomy" id="96644"/>
    <lineage>
        <taxon>Eukaryota</taxon>
        <taxon>Metazoa</taxon>
        <taxon>Ecdysozoa</taxon>
        <taxon>Nematoda</taxon>
        <taxon>Chromadorea</taxon>
        <taxon>Rhabditida</taxon>
        <taxon>Rhabditina</taxon>
        <taxon>Rhabditomorpha</taxon>
        <taxon>Rhabditoidea</taxon>
        <taxon>Rhabditidae</taxon>
        <taxon>Mesorhabditinae</taxon>
        <taxon>Mesorhabditis</taxon>
    </lineage>
</organism>
<feature type="non-terminal residue" evidence="2">
    <location>
        <position position="1"/>
    </location>
</feature>
<comment type="caution">
    <text evidence="2">The sequence shown here is derived from an EMBL/GenBank/DDBJ whole genome shotgun (WGS) entry which is preliminary data.</text>
</comment>
<dbReference type="EMBL" id="CATQJA010002662">
    <property type="protein sequence ID" value="CAJ0580599.1"/>
    <property type="molecule type" value="Genomic_DNA"/>
</dbReference>